<reference evidence="1" key="1">
    <citation type="submission" date="2014-09" db="EMBL/GenBank/DDBJ databases">
        <authorList>
            <person name="Magalhaes I.L.F."/>
            <person name="Oliveira U."/>
            <person name="Santos F.R."/>
            <person name="Vidigal T.H.D.A."/>
            <person name="Brescovit A.D."/>
            <person name="Santos A.J."/>
        </authorList>
    </citation>
    <scope>NUCLEOTIDE SEQUENCE</scope>
    <source>
        <tissue evidence="1">Shoot tissue taken approximately 20 cm above the soil surface</tissue>
    </source>
</reference>
<reference evidence="1" key="2">
    <citation type="journal article" date="2015" name="Data Brief">
        <title>Shoot transcriptome of the giant reed, Arundo donax.</title>
        <authorList>
            <person name="Barrero R.A."/>
            <person name="Guerrero F.D."/>
            <person name="Moolhuijzen P."/>
            <person name="Goolsby J.A."/>
            <person name="Tidwell J."/>
            <person name="Bellgard S.E."/>
            <person name="Bellgard M.I."/>
        </authorList>
    </citation>
    <scope>NUCLEOTIDE SEQUENCE</scope>
    <source>
        <tissue evidence="1">Shoot tissue taken approximately 20 cm above the soil surface</tissue>
    </source>
</reference>
<accession>A0A0A9FHU7</accession>
<proteinExistence type="predicted"/>
<dbReference type="EMBL" id="GBRH01190043">
    <property type="protein sequence ID" value="JAE07853.1"/>
    <property type="molecule type" value="Transcribed_RNA"/>
</dbReference>
<organism evidence="1">
    <name type="scientific">Arundo donax</name>
    <name type="common">Giant reed</name>
    <name type="synonym">Donax arundinaceus</name>
    <dbReference type="NCBI Taxonomy" id="35708"/>
    <lineage>
        <taxon>Eukaryota</taxon>
        <taxon>Viridiplantae</taxon>
        <taxon>Streptophyta</taxon>
        <taxon>Embryophyta</taxon>
        <taxon>Tracheophyta</taxon>
        <taxon>Spermatophyta</taxon>
        <taxon>Magnoliopsida</taxon>
        <taxon>Liliopsida</taxon>
        <taxon>Poales</taxon>
        <taxon>Poaceae</taxon>
        <taxon>PACMAD clade</taxon>
        <taxon>Arundinoideae</taxon>
        <taxon>Arundineae</taxon>
        <taxon>Arundo</taxon>
    </lineage>
</organism>
<sequence length="34" mass="3855">MLLDSSWHALQATSEHVPRLLAPMYDASSFPFVH</sequence>
<name>A0A0A9FHU7_ARUDO</name>
<protein>
    <submittedName>
        <fullName evidence="1">Uncharacterized protein</fullName>
    </submittedName>
</protein>
<dbReference type="AlphaFoldDB" id="A0A0A9FHU7"/>
<evidence type="ECO:0000313" key="1">
    <source>
        <dbReference type="EMBL" id="JAE07853.1"/>
    </source>
</evidence>